<proteinExistence type="predicted"/>
<comment type="caution">
    <text evidence="2">The sequence shown here is derived from an EMBL/GenBank/DDBJ whole genome shotgun (WGS) entry which is preliminary data.</text>
</comment>
<feature type="transmembrane region" description="Helical" evidence="1">
    <location>
        <begin position="110"/>
        <end position="133"/>
    </location>
</feature>
<reference evidence="2" key="1">
    <citation type="journal article" date="2014" name="Int. J. Syst. Evol. Microbiol.">
        <title>Complete genome sequence of Corynebacterium casei LMG S-19264T (=DSM 44701T), isolated from a smear-ripened cheese.</title>
        <authorList>
            <consortium name="US DOE Joint Genome Institute (JGI-PGF)"/>
            <person name="Walter F."/>
            <person name="Albersmeier A."/>
            <person name="Kalinowski J."/>
            <person name="Ruckert C."/>
        </authorList>
    </citation>
    <scope>NUCLEOTIDE SEQUENCE</scope>
    <source>
        <strain evidence="2">CGMCC 4.7299</strain>
    </source>
</reference>
<feature type="transmembrane region" description="Helical" evidence="1">
    <location>
        <begin position="12"/>
        <end position="30"/>
    </location>
</feature>
<evidence type="ECO:0000313" key="3">
    <source>
        <dbReference type="Proteomes" id="UP000656042"/>
    </source>
</evidence>
<reference evidence="2" key="2">
    <citation type="submission" date="2020-09" db="EMBL/GenBank/DDBJ databases">
        <authorList>
            <person name="Sun Q."/>
            <person name="Zhou Y."/>
        </authorList>
    </citation>
    <scope>NUCLEOTIDE SEQUENCE</scope>
    <source>
        <strain evidence="2">CGMCC 4.7299</strain>
    </source>
</reference>
<organism evidence="2 3">
    <name type="scientific">Mangrovihabitans endophyticus</name>
    <dbReference type="NCBI Taxonomy" id="1751298"/>
    <lineage>
        <taxon>Bacteria</taxon>
        <taxon>Bacillati</taxon>
        <taxon>Actinomycetota</taxon>
        <taxon>Actinomycetes</taxon>
        <taxon>Micromonosporales</taxon>
        <taxon>Micromonosporaceae</taxon>
        <taxon>Mangrovihabitans</taxon>
    </lineage>
</organism>
<dbReference type="RefSeq" id="WP_189080045.1">
    <property type="nucleotide sequence ID" value="NZ_BMMX01000013.1"/>
</dbReference>
<gene>
    <name evidence="2" type="ORF">GCM10012284_32480</name>
</gene>
<evidence type="ECO:0000313" key="2">
    <source>
        <dbReference type="EMBL" id="GGK95830.1"/>
    </source>
</evidence>
<keyword evidence="3" id="KW-1185">Reference proteome</keyword>
<feature type="transmembrane region" description="Helical" evidence="1">
    <location>
        <begin position="36"/>
        <end position="54"/>
    </location>
</feature>
<dbReference type="AlphaFoldDB" id="A0A8J3FPV9"/>
<dbReference type="Proteomes" id="UP000656042">
    <property type="component" value="Unassembled WGS sequence"/>
</dbReference>
<sequence>MHPLGWPLWCRCLIAGLAYGVALYAVGVGGRAAELILGYPVVGVVLGLMLWPYARAHERKLYGDLTGDERVAVMRAVRAHDPPRDARLRDAGARLAHHWTSRQRQPRNQLIVFALLELLAVFAALTMTAWGWAAVVLLPPVAWYSVRIERRQRLAALRFLHAMP</sequence>
<dbReference type="EMBL" id="BMMX01000013">
    <property type="protein sequence ID" value="GGK95830.1"/>
    <property type="molecule type" value="Genomic_DNA"/>
</dbReference>
<evidence type="ECO:0000256" key="1">
    <source>
        <dbReference type="SAM" id="Phobius"/>
    </source>
</evidence>
<accession>A0A8J3FPV9</accession>
<name>A0A8J3FPV9_9ACTN</name>
<keyword evidence="1" id="KW-1133">Transmembrane helix</keyword>
<keyword evidence="1" id="KW-0472">Membrane</keyword>
<protein>
    <submittedName>
        <fullName evidence="2">Uncharacterized protein</fullName>
    </submittedName>
</protein>
<keyword evidence="1" id="KW-0812">Transmembrane</keyword>